<keyword evidence="1" id="KW-0808">Transferase</keyword>
<dbReference type="InterPro" id="IPR016035">
    <property type="entry name" value="Acyl_Trfase/lysoPLipase"/>
</dbReference>
<dbReference type="Gene3D" id="3.40.1090.10">
    <property type="entry name" value="Cytosolic phospholipase A2 catalytic domain"/>
    <property type="match status" value="1"/>
</dbReference>
<dbReference type="OrthoDB" id="194358at2759"/>
<comment type="caution">
    <text evidence="1">The sequence shown here is derived from an EMBL/GenBank/DDBJ whole genome shotgun (WGS) entry which is preliminary data.</text>
</comment>
<reference evidence="1" key="1">
    <citation type="submission" date="2022-11" db="EMBL/GenBank/DDBJ databases">
        <authorList>
            <person name="Petersen C."/>
        </authorList>
    </citation>
    <scope>NUCLEOTIDE SEQUENCE</scope>
    <source>
        <strain evidence="1">IBT 19713</strain>
    </source>
</reference>
<dbReference type="AlphaFoldDB" id="A0A9W9NBM1"/>
<organism evidence="1 2">
    <name type="scientific">Penicillium chermesinum</name>
    <dbReference type="NCBI Taxonomy" id="63820"/>
    <lineage>
        <taxon>Eukaryota</taxon>
        <taxon>Fungi</taxon>
        <taxon>Dikarya</taxon>
        <taxon>Ascomycota</taxon>
        <taxon>Pezizomycotina</taxon>
        <taxon>Eurotiomycetes</taxon>
        <taxon>Eurotiomycetidae</taxon>
        <taxon>Eurotiales</taxon>
        <taxon>Aspergillaceae</taxon>
        <taxon>Penicillium</taxon>
    </lineage>
</organism>
<dbReference type="GO" id="GO:0016740">
    <property type="term" value="F:transferase activity"/>
    <property type="evidence" value="ECO:0007669"/>
    <property type="project" value="UniProtKB-KW"/>
</dbReference>
<gene>
    <name evidence="1" type="ORF">N7468_009885</name>
</gene>
<sequence length="296" mass="32382">MLEVDCPYAPPTEDLWKVPIADVPLVEPGAALQPLGKDPSRAGDESLTSRRFFSTKTLAGFGPLQDGGVRANNPLAIVFKEAAILWPGAEKQDLLVSIGTGTTVKRPSSTGSRQNRTVRDSAIPRMIRAVLASPSMDAEQGFFEALNLVPTRMRTDIHRLDHVVPGRLPRLDDVDALGLLAQESFSVPDALIRTVLTTGFFFFEVDRYPLPRQGSLLCHGSILCKGVVPRSVVRRLIREFPDAHFETQQGQSLGRVDEDDGCVDCGYYRKKGDIPLYLAGRSASRSELPGRRVTSG</sequence>
<dbReference type="GO" id="GO:0016787">
    <property type="term" value="F:hydrolase activity"/>
    <property type="evidence" value="ECO:0007669"/>
    <property type="project" value="UniProtKB-KW"/>
</dbReference>
<evidence type="ECO:0000313" key="1">
    <source>
        <dbReference type="EMBL" id="KAJ5216877.1"/>
    </source>
</evidence>
<accession>A0A9W9NBM1</accession>
<reference evidence="1" key="2">
    <citation type="journal article" date="2023" name="IMA Fungus">
        <title>Comparative genomic study of the Penicillium genus elucidates a diverse pangenome and 15 lateral gene transfer events.</title>
        <authorList>
            <person name="Petersen C."/>
            <person name="Sorensen T."/>
            <person name="Nielsen M.R."/>
            <person name="Sondergaard T.E."/>
            <person name="Sorensen J.L."/>
            <person name="Fitzpatrick D.A."/>
            <person name="Frisvad J.C."/>
            <person name="Nielsen K.L."/>
        </authorList>
    </citation>
    <scope>NUCLEOTIDE SEQUENCE</scope>
    <source>
        <strain evidence="1">IBT 19713</strain>
    </source>
</reference>
<keyword evidence="1" id="KW-0378">Hydrolase</keyword>
<keyword evidence="2" id="KW-1185">Reference proteome</keyword>
<dbReference type="SUPFAM" id="SSF52151">
    <property type="entry name" value="FabD/lysophospholipase-like"/>
    <property type="match status" value="1"/>
</dbReference>
<dbReference type="GeneID" id="83206484"/>
<dbReference type="EMBL" id="JAPQKS010000008">
    <property type="protein sequence ID" value="KAJ5216877.1"/>
    <property type="molecule type" value="Genomic_DNA"/>
</dbReference>
<evidence type="ECO:0000313" key="2">
    <source>
        <dbReference type="Proteomes" id="UP001150941"/>
    </source>
</evidence>
<proteinExistence type="predicted"/>
<dbReference type="Proteomes" id="UP001150941">
    <property type="component" value="Unassembled WGS sequence"/>
</dbReference>
<dbReference type="RefSeq" id="XP_058325748.1">
    <property type="nucleotide sequence ID" value="XM_058479180.1"/>
</dbReference>
<name>A0A9W9NBM1_9EURO</name>
<protein>
    <submittedName>
        <fullName evidence="1">Acyl transferase/acyl hydrolase/lysophospholipase</fullName>
    </submittedName>
</protein>